<dbReference type="CDD" id="cd04301">
    <property type="entry name" value="NAT_SF"/>
    <property type="match status" value="1"/>
</dbReference>
<dbReference type="Gene3D" id="3.40.630.30">
    <property type="match status" value="1"/>
</dbReference>
<feature type="transmembrane region" description="Helical" evidence="2">
    <location>
        <begin position="7"/>
        <end position="25"/>
    </location>
</feature>
<proteinExistence type="predicted"/>
<keyword evidence="5" id="KW-1185">Reference proteome</keyword>
<dbReference type="STRING" id="225164.V4AV85"/>
<evidence type="ECO:0000313" key="4">
    <source>
        <dbReference type="EMBL" id="ESP01243.1"/>
    </source>
</evidence>
<protein>
    <recommendedName>
        <fullName evidence="3">N-acetyltransferase domain-containing protein</fullName>
    </recommendedName>
</protein>
<name>V4AV85_LOTGI</name>
<dbReference type="InterPro" id="IPR016181">
    <property type="entry name" value="Acyl_CoA_acyltransferase"/>
</dbReference>
<reference evidence="4 5" key="1">
    <citation type="journal article" date="2013" name="Nature">
        <title>Insights into bilaterian evolution from three spiralian genomes.</title>
        <authorList>
            <person name="Simakov O."/>
            <person name="Marletaz F."/>
            <person name="Cho S.J."/>
            <person name="Edsinger-Gonzales E."/>
            <person name="Havlak P."/>
            <person name="Hellsten U."/>
            <person name="Kuo D.H."/>
            <person name="Larsson T."/>
            <person name="Lv J."/>
            <person name="Arendt D."/>
            <person name="Savage R."/>
            <person name="Osoegawa K."/>
            <person name="de Jong P."/>
            <person name="Grimwood J."/>
            <person name="Chapman J.A."/>
            <person name="Shapiro H."/>
            <person name="Aerts A."/>
            <person name="Otillar R.P."/>
            <person name="Terry A.Y."/>
            <person name="Boore J.L."/>
            <person name="Grigoriev I.V."/>
            <person name="Lindberg D.R."/>
            <person name="Seaver E.C."/>
            <person name="Weisblat D.A."/>
            <person name="Putnam N.H."/>
            <person name="Rokhsar D.S."/>
        </authorList>
    </citation>
    <scope>NUCLEOTIDE SEQUENCE [LARGE SCALE GENOMIC DNA]</scope>
</reference>
<dbReference type="Pfam" id="PF00583">
    <property type="entry name" value="Acetyltransf_1"/>
    <property type="match status" value="1"/>
</dbReference>
<dbReference type="EMBL" id="KB200521">
    <property type="protein sequence ID" value="ESP01243.1"/>
    <property type="molecule type" value="Genomic_DNA"/>
</dbReference>
<dbReference type="HOGENOM" id="CLU_1922322_0_0_1"/>
<dbReference type="GeneID" id="20252701"/>
<dbReference type="RefSeq" id="XP_009047877.1">
    <property type="nucleotide sequence ID" value="XM_009049629.1"/>
</dbReference>
<dbReference type="AlphaFoldDB" id="V4AV85"/>
<dbReference type="InterPro" id="IPR000182">
    <property type="entry name" value="GNAT_dom"/>
</dbReference>
<feature type="non-terminal residue" evidence="4">
    <location>
        <position position="1"/>
    </location>
</feature>
<evidence type="ECO:0000256" key="2">
    <source>
        <dbReference type="SAM" id="Phobius"/>
    </source>
</evidence>
<dbReference type="GO" id="GO:0008080">
    <property type="term" value="F:N-acetyltransferase activity"/>
    <property type="evidence" value="ECO:0007669"/>
    <property type="project" value="InterPro"/>
</dbReference>
<keyword evidence="2" id="KW-0472">Membrane</keyword>
<feature type="domain" description="N-acetyltransferase" evidence="3">
    <location>
        <begin position="5"/>
        <end position="132"/>
    </location>
</feature>
<dbReference type="Proteomes" id="UP000030746">
    <property type="component" value="Unassembled WGS sequence"/>
</dbReference>
<keyword evidence="2" id="KW-1133">Transmembrane helix</keyword>
<dbReference type="InterPro" id="IPR050769">
    <property type="entry name" value="NAT_camello-type"/>
</dbReference>
<accession>V4AV85</accession>
<dbReference type="SUPFAM" id="SSF55729">
    <property type="entry name" value="Acyl-CoA N-acyltransferases (Nat)"/>
    <property type="match status" value="1"/>
</dbReference>
<dbReference type="OMA" id="DIRATYM"/>
<feature type="non-terminal residue" evidence="4">
    <location>
        <position position="132"/>
    </location>
</feature>
<evidence type="ECO:0000313" key="5">
    <source>
        <dbReference type="Proteomes" id="UP000030746"/>
    </source>
</evidence>
<dbReference type="KEGG" id="lgi:LOTGIDRAFT_86670"/>
<evidence type="ECO:0000256" key="1">
    <source>
        <dbReference type="ARBA" id="ARBA00022679"/>
    </source>
</evidence>
<feature type="transmembrane region" description="Helical" evidence="2">
    <location>
        <begin position="45"/>
        <end position="63"/>
    </location>
</feature>
<sequence length="132" mass="14981">IVLSGLVYLCSLCIFVCICTLYYLYGPPLEDMANVQDVYFHNSDTVFLVAIASNRVVGTIAIVHRSTTDKTTKVAWLRRMAVLRQFRGLGIAKSLIKEAIVFSRTHKYSSIELITTEVHKSARNLYERMGFQ</sequence>
<dbReference type="PROSITE" id="PS51186">
    <property type="entry name" value="GNAT"/>
    <property type="match status" value="1"/>
</dbReference>
<dbReference type="PANTHER" id="PTHR13947:SF37">
    <property type="entry name" value="LD18367P"/>
    <property type="match status" value="1"/>
</dbReference>
<keyword evidence="1" id="KW-0808">Transferase</keyword>
<organism evidence="4 5">
    <name type="scientific">Lottia gigantea</name>
    <name type="common">Giant owl limpet</name>
    <dbReference type="NCBI Taxonomy" id="225164"/>
    <lineage>
        <taxon>Eukaryota</taxon>
        <taxon>Metazoa</taxon>
        <taxon>Spiralia</taxon>
        <taxon>Lophotrochozoa</taxon>
        <taxon>Mollusca</taxon>
        <taxon>Gastropoda</taxon>
        <taxon>Patellogastropoda</taxon>
        <taxon>Lottioidea</taxon>
        <taxon>Lottiidae</taxon>
        <taxon>Lottia</taxon>
    </lineage>
</organism>
<dbReference type="CTD" id="20252701"/>
<gene>
    <name evidence="4" type="ORF">LOTGIDRAFT_86670</name>
</gene>
<dbReference type="OrthoDB" id="41532at2759"/>
<keyword evidence="2" id="KW-0812">Transmembrane</keyword>
<dbReference type="PANTHER" id="PTHR13947">
    <property type="entry name" value="GNAT FAMILY N-ACETYLTRANSFERASE"/>
    <property type="match status" value="1"/>
</dbReference>
<evidence type="ECO:0000259" key="3">
    <source>
        <dbReference type="PROSITE" id="PS51186"/>
    </source>
</evidence>